<keyword evidence="2" id="KW-1185">Reference proteome</keyword>
<gene>
    <name evidence="1" type="ORF">GXP67_30735</name>
</gene>
<dbReference type="KEGG" id="rhoz:GXP67_30735"/>
<dbReference type="AlphaFoldDB" id="A0A6C0GRI7"/>
<protein>
    <submittedName>
        <fullName evidence="1">Uncharacterized protein</fullName>
    </submittedName>
</protein>
<name>A0A6C0GRI7_9BACT</name>
<reference evidence="1 2" key="1">
    <citation type="submission" date="2020-01" db="EMBL/GenBank/DDBJ databases">
        <authorList>
            <person name="Kim M.K."/>
        </authorList>
    </citation>
    <scope>NUCLEOTIDE SEQUENCE [LARGE SCALE GENOMIC DNA]</scope>
    <source>
        <strain evidence="1 2">172606-1</strain>
    </source>
</reference>
<dbReference type="Proteomes" id="UP000480178">
    <property type="component" value="Chromosome"/>
</dbReference>
<organism evidence="1 2">
    <name type="scientific">Rhodocytophaga rosea</name>
    <dbReference type="NCBI Taxonomy" id="2704465"/>
    <lineage>
        <taxon>Bacteria</taxon>
        <taxon>Pseudomonadati</taxon>
        <taxon>Bacteroidota</taxon>
        <taxon>Cytophagia</taxon>
        <taxon>Cytophagales</taxon>
        <taxon>Rhodocytophagaceae</taxon>
        <taxon>Rhodocytophaga</taxon>
    </lineage>
</organism>
<sequence>MAKIENSNLPEDFQEIKKLVVEKLLLMSNSNDEKFNDEIHNWFYSYIRNLKLLGWRRVHVYSLVSEILSIGHETLGDDAVDLLGEYVTGLIGFCAPQSIDRFPEDPQDLNELTSYVRGNKWR</sequence>
<dbReference type="EMBL" id="CP048222">
    <property type="protein sequence ID" value="QHT70715.1"/>
    <property type="molecule type" value="Genomic_DNA"/>
</dbReference>
<evidence type="ECO:0000313" key="2">
    <source>
        <dbReference type="Proteomes" id="UP000480178"/>
    </source>
</evidence>
<accession>A0A6C0GRI7</accession>
<evidence type="ECO:0000313" key="1">
    <source>
        <dbReference type="EMBL" id="QHT70715.1"/>
    </source>
</evidence>
<dbReference type="RefSeq" id="WP_162446690.1">
    <property type="nucleotide sequence ID" value="NZ_CP048222.1"/>
</dbReference>
<proteinExistence type="predicted"/>